<keyword evidence="3" id="KW-1133">Transmembrane helix</keyword>
<evidence type="ECO:0000256" key="1">
    <source>
        <dbReference type="ARBA" id="ARBA00004167"/>
    </source>
</evidence>
<evidence type="ECO:0000256" key="5">
    <source>
        <dbReference type="SAM" id="SignalP"/>
    </source>
</evidence>
<reference evidence="7 8" key="1">
    <citation type="submission" date="2019-10" db="EMBL/GenBank/DDBJ databases">
        <authorList>
            <person name="Palmer J.M."/>
        </authorList>
    </citation>
    <scope>NUCLEOTIDE SEQUENCE [LARGE SCALE GENOMIC DNA]</scope>
    <source>
        <strain evidence="7 8">TWF694</strain>
    </source>
</reference>
<keyword evidence="2" id="KW-0812">Transmembrane</keyword>
<evidence type="ECO:0000256" key="3">
    <source>
        <dbReference type="ARBA" id="ARBA00022989"/>
    </source>
</evidence>
<evidence type="ECO:0000313" key="7">
    <source>
        <dbReference type="EMBL" id="KAK6528726.1"/>
    </source>
</evidence>
<evidence type="ECO:0000256" key="2">
    <source>
        <dbReference type="ARBA" id="ARBA00022692"/>
    </source>
</evidence>
<keyword evidence="5" id="KW-0732">Signal</keyword>
<dbReference type="InterPro" id="IPR009644">
    <property type="entry name" value="FKTN/MNN4/W02B3.4-1"/>
</dbReference>
<proteinExistence type="predicted"/>
<keyword evidence="4" id="KW-0472">Membrane</keyword>
<comment type="subcellular location">
    <subcellularLocation>
        <location evidence="1">Membrane</location>
        <topology evidence="1">Single-pass membrane protein</topology>
    </subcellularLocation>
</comment>
<evidence type="ECO:0000256" key="4">
    <source>
        <dbReference type="ARBA" id="ARBA00023136"/>
    </source>
</evidence>
<dbReference type="Pfam" id="PF04991">
    <property type="entry name" value="LicD"/>
    <property type="match status" value="1"/>
</dbReference>
<comment type="caution">
    <text evidence="7">The sequence shown here is derived from an EMBL/GenBank/DDBJ whole genome shotgun (WGS) entry which is preliminary data.</text>
</comment>
<dbReference type="PANTHER" id="PTHR15407:SF28">
    <property type="entry name" value="RIBITOL-5-PHOSPHATE TRANSFERASE FKTN"/>
    <property type="match status" value="1"/>
</dbReference>
<evidence type="ECO:0000259" key="6">
    <source>
        <dbReference type="Pfam" id="PF04991"/>
    </source>
</evidence>
<name>A0AAV9WZ50_9PEZI</name>
<dbReference type="GO" id="GO:0016020">
    <property type="term" value="C:membrane"/>
    <property type="evidence" value="ECO:0007669"/>
    <property type="project" value="UniProtKB-SubCell"/>
</dbReference>
<feature type="chain" id="PRO_5043889064" description="LicD/FKTN/FKRP nucleotidyltransferase domain-containing protein" evidence="5">
    <location>
        <begin position="20"/>
        <end position="334"/>
    </location>
</feature>
<organism evidence="7 8">
    <name type="scientific">Orbilia ellipsospora</name>
    <dbReference type="NCBI Taxonomy" id="2528407"/>
    <lineage>
        <taxon>Eukaryota</taxon>
        <taxon>Fungi</taxon>
        <taxon>Dikarya</taxon>
        <taxon>Ascomycota</taxon>
        <taxon>Pezizomycotina</taxon>
        <taxon>Orbiliomycetes</taxon>
        <taxon>Orbiliales</taxon>
        <taxon>Orbiliaceae</taxon>
        <taxon>Orbilia</taxon>
    </lineage>
</organism>
<dbReference type="PANTHER" id="PTHR15407">
    <property type="entry name" value="FUKUTIN-RELATED"/>
    <property type="match status" value="1"/>
</dbReference>
<feature type="signal peptide" evidence="5">
    <location>
        <begin position="1"/>
        <end position="19"/>
    </location>
</feature>
<gene>
    <name evidence="7" type="ORF">TWF694_003966</name>
</gene>
<keyword evidence="8" id="KW-1185">Reference proteome</keyword>
<dbReference type="AlphaFoldDB" id="A0AAV9WZ50"/>
<dbReference type="Proteomes" id="UP001365542">
    <property type="component" value="Unassembled WGS sequence"/>
</dbReference>
<protein>
    <recommendedName>
        <fullName evidence="6">LicD/FKTN/FKRP nucleotidyltransferase domain-containing protein</fullName>
    </recommendedName>
</protein>
<dbReference type="InterPro" id="IPR007074">
    <property type="entry name" value="LicD/FKTN/FKRP_NTP_transf"/>
</dbReference>
<feature type="domain" description="LicD/FKTN/FKRP nucleotidyltransferase" evidence="6">
    <location>
        <begin position="225"/>
        <end position="264"/>
    </location>
</feature>
<accession>A0AAV9WZ50</accession>
<dbReference type="EMBL" id="JAVHJO010000014">
    <property type="protein sequence ID" value="KAK6528726.1"/>
    <property type="molecule type" value="Genomic_DNA"/>
</dbReference>
<sequence>MRLQTCLVAMLLGVQLVSAAAMRHFDNPPPRRMSRAQREPVKWKGGSSTAVIAVDPAGNKEKKYFLRIRYDATKSSEASHQGLAAMDPRERGRNMAGSWNSARVVVEYKDTAMVNKTPSSNSCALNSHTKLLRIRDTDLDVQVSEATMEKLAQNHNMSTWDIHFDDDDYRATYLLDINPHWVNRLRGHSANLIDGRWIDKKTGLFIDITALSETHPIQRPGMINCKNLHRYNINDIWPLRDVKFENITARVPWAYDKILIKEYRGKAFTATEFEKHEWQPALQSWIPKASNQPTETYTLKNGKTIKIKREDPRGLETVPLPTLFETLSRAIHYW</sequence>
<dbReference type="GO" id="GO:0009100">
    <property type="term" value="P:glycoprotein metabolic process"/>
    <property type="evidence" value="ECO:0007669"/>
    <property type="project" value="UniProtKB-ARBA"/>
</dbReference>
<evidence type="ECO:0000313" key="8">
    <source>
        <dbReference type="Proteomes" id="UP001365542"/>
    </source>
</evidence>